<sequence>MKIPPQVAAASHVYASSKSRSDCKEDLKKIGAHSRTKSKVVDIIASHPDHDIVIGIDTLGKEYLLLHISRALRTKIWVWPERLQMLHLDPSTTAHAGPSETNAPTEMTDQVSPGGLVEWK</sequence>
<keyword evidence="2" id="KW-0378">Hydrolase</keyword>
<feature type="region of interest" description="Disordered" evidence="4">
    <location>
        <begin position="91"/>
        <end position="120"/>
    </location>
</feature>
<keyword evidence="6" id="KW-1185">Reference proteome</keyword>
<dbReference type="Proteomes" id="UP000283530">
    <property type="component" value="Unassembled WGS sequence"/>
</dbReference>
<dbReference type="GO" id="GO:0003684">
    <property type="term" value="F:damaged DNA binding"/>
    <property type="evidence" value="ECO:0007669"/>
    <property type="project" value="TreeGrafter"/>
</dbReference>
<dbReference type="EMBL" id="QPKB01000008">
    <property type="protein sequence ID" value="RWR90947.1"/>
    <property type="molecule type" value="Genomic_DNA"/>
</dbReference>
<dbReference type="GO" id="GO:0036297">
    <property type="term" value="P:interstrand cross-link repair"/>
    <property type="evidence" value="ECO:0007669"/>
    <property type="project" value="TreeGrafter"/>
</dbReference>
<dbReference type="PANTHER" id="PTHR23240">
    <property type="entry name" value="DNA CROSS-LINK REPAIR PROTEIN PSO2/SNM1-RELATED"/>
    <property type="match status" value="1"/>
</dbReference>
<dbReference type="GO" id="GO:0006303">
    <property type="term" value="P:double-strand break repair via nonhomologous end joining"/>
    <property type="evidence" value="ECO:0007669"/>
    <property type="project" value="TreeGrafter"/>
</dbReference>
<accession>A0A443PJK8</accession>
<reference evidence="5 6" key="1">
    <citation type="journal article" date="2019" name="Nat. Plants">
        <title>Stout camphor tree genome fills gaps in understanding of flowering plant genome evolution.</title>
        <authorList>
            <person name="Chaw S.M."/>
            <person name="Liu Y.C."/>
            <person name="Wu Y.W."/>
            <person name="Wang H.Y."/>
            <person name="Lin C.I."/>
            <person name="Wu C.S."/>
            <person name="Ke H.M."/>
            <person name="Chang L.Y."/>
            <person name="Hsu C.Y."/>
            <person name="Yang H.T."/>
            <person name="Sudianto E."/>
            <person name="Hsu M.H."/>
            <person name="Wu K.P."/>
            <person name="Wang L.N."/>
            <person name="Leebens-Mack J.H."/>
            <person name="Tsai I.J."/>
        </authorList>
    </citation>
    <scope>NUCLEOTIDE SEQUENCE [LARGE SCALE GENOMIC DNA]</scope>
    <source>
        <strain evidence="6">cv. Chaw 1501</strain>
        <tissue evidence="5">Young leaves</tissue>
    </source>
</reference>
<protein>
    <submittedName>
        <fullName evidence="5">5' exonuclease Apollo</fullName>
    </submittedName>
</protein>
<evidence type="ECO:0000256" key="4">
    <source>
        <dbReference type="SAM" id="MobiDB-lite"/>
    </source>
</evidence>
<organism evidence="5 6">
    <name type="scientific">Cinnamomum micranthum f. kanehirae</name>
    <dbReference type="NCBI Taxonomy" id="337451"/>
    <lineage>
        <taxon>Eukaryota</taxon>
        <taxon>Viridiplantae</taxon>
        <taxon>Streptophyta</taxon>
        <taxon>Embryophyta</taxon>
        <taxon>Tracheophyta</taxon>
        <taxon>Spermatophyta</taxon>
        <taxon>Magnoliopsida</taxon>
        <taxon>Magnoliidae</taxon>
        <taxon>Laurales</taxon>
        <taxon>Lauraceae</taxon>
        <taxon>Cinnamomum</taxon>
    </lineage>
</organism>
<evidence type="ECO:0000256" key="1">
    <source>
        <dbReference type="ARBA" id="ARBA00022722"/>
    </source>
</evidence>
<comment type="caution">
    <text evidence="5">The sequence shown here is derived from an EMBL/GenBank/DDBJ whole genome shotgun (WGS) entry which is preliminary data.</text>
</comment>
<dbReference type="AlphaFoldDB" id="A0A443PJK8"/>
<evidence type="ECO:0000256" key="3">
    <source>
        <dbReference type="ARBA" id="ARBA00022839"/>
    </source>
</evidence>
<keyword evidence="1" id="KW-0540">Nuclease</keyword>
<evidence type="ECO:0000256" key="2">
    <source>
        <dbReference type="ARBA" id="ARBA00022801"/>
    </source>
</evidence>
<feature type="compositionally biased region" description="Polar residues" evidence="4">
    <location>
        <begin position="91"/>
        <end position="111"/>
    </location>
</feature>
<dbReference type="STRING" id="337451.A0A443PJK8"/>
<gene>
    <name evidence="5" type="ORF">CKAN_02007800</name>
</gene>
<evidence type="ECO:0000313" key="6">
    <source>
        <dbReference type="Proteomes" id="UP000283530"/>
    </source>
</evidence>
<dbReference type="PANTHER" id="PTHR23240:SF8">
    <property type="entry name" value="PROTEIN ARTEMIS"/>
    <property type="match status" value="1"/>
</dbReference>
<dbReference type="OrthoDB" id="262529at2759"/>
<evidence type="ECO:0000313" key="5">
    <source>
        <dbReference type="EMBL" id="RWR90947.1"/>
    </source>
</evidence>
<name>A0A443PJK8_9MAGN</name>
<proteinExistence type="predicted"/>
<dbReference type="Gene3D" id="3.40.50.12650">
    <property type="match status" value="1"/>
</dbReference>
<dbReference type="GO" id="GO:0035312">
    <property type="term" value="F:5'-3' DNA exonuclease activity"/>
    <property type="evidence" value="ECO:0007669"/>
    <property type="project" value="TreeGrafter"/>
</dbReference>
<keyword evidence="3 5" id="KW-0269">Exonuclease</keyword>